<feature type="domain" description="RING-type" evidence="13">
    <location>
        <begin position="407"/>
        <end position="642"/>
    </location>
</feature>
<accession>A0A0C9U461</accession>
<feature type="coiled-coil region" evidence="10">
    <location>
        <begin position="249"/>
        <end position="276"/>
    </location>
</feature>
<keyword evidence="7" id="KW-0833">Ubl conjugation pathway</keyword>
<dbReference type="PROSITE" id="PS50089">
    <property type="entry name" value="ZF_RING_2"/>
    <property type="match status" value="1"/>
</dbReference>
<feature type="compositionally biased region" description="Low complexity" evidence="11">
    <location>
        <begin position="546"/>
        <end position="566"/>
    </location>
</feature>
<keyword evidence="5" id="KW-0677">Repeat</keyword>
<dbReference type="Gene3D" id="1.20.120.1750">
    <property type="match status" value="1"/>
</dbReference>
<dbReference type="AlphaFoldDB" id="A0A0C9U461"/>
<dbReference type="GO" id="GO:0008270">
    <property type="term" value="F:zinc ion binding"/>
    <property type="evidence" value="ECO:0007669"/>
    <property type="project" value="UniProtKB-KW"/>
</dbReference>
<feature type="domain" description="RING-type" evidence="12">
    <location>
        <begin position="411"/>
        <end position="458"/>
    </location>
</feature>
<protein>
    <recommendedName>
        <fullName evidence="2">RBR-type E3 ubiquitin transferase</fullName>
        <ecNumber evidence="2">2.3.2.31</ecNumber>
    </recommendedName>
</protein>
<name>A0A0C9U461_PAXIN</name>
<evidence type="ECO:0000259" key="12">
    <source>
        <dbReference type="PROSITE" id="PS50089"/>
    </source>
</evidence>
<dbReference type="OrthoDB" id="1431934at2759"/>
<evidence type="ECO:0000256" key="3">
    <source>
        <dbReference type="ARBA" id="ARBA00022679"/>
    </source>
</evidence>
<dbReference type="SMART" id="SM00184">
    <property type="entry name" value="RING"/>
    <property type="match status" value="2"/>
</dbReference>
<evidence type="ECO:0000256" key="9">
    <source>
        <dbReference type="PROSITE-ProRule" id="PRU00175"/>
    </source>
</evidence>
<keyword evidence="6 9" id="KW-0863">Zinc-finger</keyword>
<dbReference type="InterPro" id="IPR001841">
    <property type="entry name" value="Znf_RING"/>
</dbReference>
<evidence type="ECO:0000256" key="11">
    <source>
        <dbReference type="SAM" id="MobiDB-lite"/>
    </source>
</evidence>
<evidence type="ECO:0000256" key="10">
    <source>
        <dbReference type="SAM" id="Coils"/>
    </source>
</evidence>
<dbReference type="GO" id="GO:0061630">
    <property type="term" value="F:ubiquitin protein ligase activity"/>
    <property type="evidence" value="ECO:0007669"/>
    <property type="project" value="UniProtKB-EC"/>
</dbReference>
<evidence type="ECO:0000256" key="4">
    <source>
        <dbReference type="ARBA" id="ARBA00022723"/>
    </source>
</evidence>
<dbReference type="SUPFAM" id="SSF57850">
    <property type="entry name" value="RING/U-box"/>
    <property type="match status" value="2"/>
</dbReference>
<keyword evidence="15" id="KW-1185">Reference proteome</keyword>
<evidence type="ECO:0000256" key="6">
    <source>
        <dbReference type="ARBA" id="ARBA00022771"/>
    </source>
</evidence>
<dbReference type="PANTHER" id="PTHR11685">
    <property type="entry name" value="RBR FAMILY RING FINGER AND IBR DOMAIN-CONTAINING"/>
    <property type="match status" value="1"/>
</dbReference>
<sequence length="666" mass="74254">MSKQPFMGSNQSDPGANEFFSDILKGNERIVSFANEMINREKDITAGVLSALNFTRVAFGLEQSSSLLSVIIGSLHAEHTIEKSLAICHGWSDSLHMELEDIYRVPLFERSFKRVSTKYGRSTPEWLTTVLEDLKTTNSSAAIILTRYPEVVACLRLCNVAGPDVFVIFNPRPAADQPQEASLTFNTSLAQTVQRLCGILPEKHNPTQGVSNWQALPLGNCYGHVFVPRATSHDAKAWEGSLIMSSLAALELQAELSDLQRENRTLTTQNQLLENSVIKLEEGLREENIKTRARSCKPIVKTTSQDIGTVTWSTNPYPKLASPSTGKTPWRAVGDSPISRRTSITREINSDLGFPRHSFTGKTPWRASTSRRLDADLEFARRLQATFNAEDTELQDQMEQLLRTAQRRYHCGICLDDFPEDDAVRIESCGHDICRDCVRGHVSTKIDERRFPVLCPVCMADHTNPNPGTICGPLVELLGVSEEQYKTWEEMEMAQFSVLVNCRKCQNSAFVDRNDLEATDEVRCPVVGCDHVWCRKCQQSIDPRGSIDSTGSSSDPSGSSIDPTGPRHSCDGASELEHLMKEQGWKYCPNCKTPVQKQDGCNHIICISPGCNTQFCYRCGVMITRTVVPQEIGAGKTEHFRLVLQVLIPRSFLCHGLTSIDMELPH</sequence>
<dbReference type="EMBL" id="KN819346">
    <property type="protein sequence ID" value="KIJ14041.1"/>
    <property type="molecule type" value="Genomic_DNA"/>
</dbReference>
<dbReference type="PROSITE" id="PS00518">
    <property type="entry name" value="ZF_RING_1"/>
    <property type="match status" value="1"/>
</dbReference>
<keyword evidence="4" id="KW-0479">Metal-binding</keyword>
<dbReference type="InterPro" id="IPR002867">
    <property type="entry name" value="IBR_dom"/>
</dbReference>
<keyword evidence="3" id="KW-0808">Transferase</keyword>
<evidence type="ECO:0000256" key="8">
    <source>
        <dbReference type="ARBA" id="ARBA00022833"/>
    </source>
</evidence>
<dbReference type="InterPro" id="IPR013083">
    <property type="entry name" value="Znf_RING/FYVE/PHD"/>
</dbReference>
<feature type="region of interest" description="Disordered" evidence="11">
    <location>
        <begin position="544"/>
        <end position="567"/>
    </location>
</feature>
<evidence type="ECO:0000256" key="7">
    <source>
        <dbReference type="ARBA" id="ARBA00022786"/>
    </source>
</evidence>
<evidence type="ECO:0000313" key="15">
    <source>
        <dbReference type="Proteomes" id="UP000053647"/>
    </source>
</evidence>
<dbReference type="Pfam" id="PF13639">
    <property type="entry name" value="zf-RING_2"/>
    <property type="match status" value="1"/>
</dbReference>
<dbReference type="HOGENOM" id="CLU_011917_1_0_1"/>
<evidence type="ECO:0000256" key="5">
    <source>
        <dbReference type="ARBA" id="ARBA00022737"/>
    </source>
</evidence>
<dbReference type="GO" id="GO:0016567">
    <property type="term" value="P:protein ubiquitination"/>
    <property type="evidence" value="ECO:0007669"/>
    <property type="project" value="InterPro"/>
</dbReference>
<evidence type="ECO:0000313" key="14">
    <source>
        <dbReference type="EMBL" id="KIJ14041.1"/>
    </source>
</evidence>
<comment type="catalytic activity">
    <reaction evidence="1">
        <text>[E2 ubiquitin-conjugating enzyme]-S-ubiquitinyl-L-cysteine + [acceptor protein]-L-lysine = [E2 ubiquitin-conjugating enzyme]-L-cysteine + [acceptor protein]-N(6)-ubiquitinyl-L-lysine.</text>
        <dbReference type="EC" id="2.3.2.31"/>
    </reaction>
</comment>
<dbReference type="CDD" id="cd22584">
    <property type="entry name" value="Rcat_RBR_unk"/>
    <property type="match status" value="1"/>
</dbReference>
<proteinExistence type="predicted"/>
<dbReference type="PROSITE" id="PS51873">
    <property type="entry name" value="TRIAD"/>
    <property type="match status" value="1"/>
</dbReference>
<keyword evidence="10" id="KW-0175">Coiled coil</keyword>
<keyword evidence="8" id="KW-0862">Zinc</keyword>
<dbReference type="Proteomes" id="UP000053647">
    <property type="component" value="Unassembled WGS sequence"/>
</dbReference>
<gene>
    <name evidence="14" type="ORF">PAXINDRAFT_169982</name>
</gene>
<reference evidence="15" key="2">
    <citation type="submission" date="2015-01" db="EMBL/GenBank/DDBJ databases">
        <title>Evolutionary Origins and Diversification of the Mycorrhizal Mutualists.</title>
        <authorList>
            <consortium name="DOE Joint Genome Institute"/>
            <consortium name="Mycorrhizal Genomics Consortium"/>
            <person name="Kohler A."/>
            <person name="Kuo A."/>
            <person name="Nagy L.G."/>
            <person name="Floudas D."/>
            <person name="Copeland A."/>
            <person name="Barry K.W."/>
            <person name="Cichocki N."/>
            <person name="Veneault-Fourrey C."/>
            <person name="LaButti K."/>
            <person name="Lindquist E.A."/>
            <person name="Lipzen A."/>
            <person name="Lundell T."/>
            <person name="Morin E."/>
            <person name="Murat C."/>
            <person name="Riley R."/>
            <person name="Ohm R."/>
            <person name="Sun H."/>
            <person name="Tunlid A."/>
            <person name="Henrissat B."/>
            <person name="Grigoriev I.V."/>
            <person name="Hibbett D.S."/>
            <person name="Martin F."/>
        </authorList>
    </citation>
    <scope>NUCLEOTIDE SEQUENCE [LARGE SCALE GENOMIC DNA]</scope>
    <source>
        <strain evidence="15">ATCC 200175</strain>
    </source>
</reference>
<dbReference type="EC" id="2.3.2.31" evidence="2"/>
<evidence type="ECO:0000256" key="1">
    <source>
        <dbReference type="ARBA" id="ARBA00001798"/>
    </source>
</evidence>
<dbReference type="InterPro" id="IPR044066">
    <property type="entry name" value="TRIAD_supradom"/>
</dbReference>
<evidence type="ECO:0000256" key="2">
    <source>
        <dbReference type="ARBA" id="ARBA00012251"/>
    </source>
</evidence>
<dbReference type="InterPro" id="IPR017907">
    <property type="entry name" value="Znf_RING_CS"/>
</dbReference>
<reference evidence="14 15" key="1">
    <citation type="submission" date="2014-06" db="EMBL/GenBank/DDBJ databases">
        <authorList>
            <consortium name="DOE Joint Genome Institute"/>
            <person name="Kuo A."/>
            <person name="Kohler A."/>
            <person name="Nagy L.G."/>
            <person name="Floudas D."/>
            <person name="Copeland A."/>
            <person name="Barry K.W."/>
            <person name="Cichocki N."/>
            <person name="Veneault-Fourrey C."/>
            <person name="LaButti K."/>
            <person name="Lindquist E.A."/>
            <person name="Lipzen A."/>
            <person name="Lundell T."/>
            <person name="Morin E."/>
            <person name="Murat C."/>
            <person name="Sun H."/>
            <person name="Tunlid A."/>
            <person name="Henrissat B."/>
            <person name="Grigoriev I.V."/>
            <person name="Hibbett D.S."/>
            <person name="Martin F."/>
            <person name="Nordberg H.P."/>
            <person name="Cantor M.N."/>
            <person name="Hua S.X."/>
        </authorList>
    </citation>
    <scope>NUCLEOTIDE SEQUENCE [LARGE SCALE GENOMIC DNA]</scope>
    <source>
        <strain evidence="14 15">ATCC 200175</strain>
    </source>
</reference>
<dbReference type="Pfam" id="PF01485">
    <property type="entry name" value="IBR"/>
    <property type="match status" value="1"/>
</dbReference>
<dbReference type="Gene3D" id="3.30.40.10">
    <property type="entry name" value="Zinc/RING finger domain, C3HC4 (zinc finger)"/>
    <property type="match status" value="1"/>
</dbReference>
<dbReference type="InterPro" id="IPR031127">
    <property type="entry name" value="E3_UB_ligase_RBR"/>
</dbReference>
<evidence type="ECO:0000259" key="13">
    <source>
        <dbReference type="PROSITE" id="PS51873"/>
    </source>
</evidence>
<organism evidence="14 15">
    <name type="scientific">Paxillus involutus ATCC 200175</name>
    <dbReference type="NCBI Taxonomy" id="664439"/>
    <lineage>
        <taxon>Eukaryota</taxon>
        <taxon>Fungi</taxon>
        <taxon>Dikarya</taxon>
        <taxon>Basidiomycota</taxon>
        <taxon>Agaricomycotina</taxon>
        <taxon>Agaricomycetes</taxon>
        <taxon>Agaricomycetidae</taxon>
        <taxon>Boletales</taxon>
        <taxon>Paxilineae</taxon>
        <taxon>Paxillaceae</taxon>
        <taxon>Paxillus</taxon>
    </lineage>
</organism>